<reference evidence="2" key="1">
    <citation type="journal article" date="2011" name="Genome Res.">
        <title>Phylogeny-wide analysis of social amoeba genomes highlights ancient origins for complex intercellular communication.</title>
        <authorList>
            <person name="Heidel A.J."/>
            <person name="Lawal H.M."/>
            <person name="Felder M."/>
            <person name="Schilde C."/>
            <person name="Helps N.R."/>
            <person name="Tunggal B."/>
            <person name="Rivero F."/>
            <person name="John U."/>
            <person name="Schleicher M."/>
            <person name="Eichinger L."/>
            <person name="Platzer M."/>
            <person name="Noegel A.A."/>
            <person name="Schaap P."/>
            <person name="Gloeckner G."/>
        </authorList>
    </citation>
    <scope>NUCLEOTIDE SEQUENCE [LARGE SCALE GENOMIC DNA]</scope>
    <source>
        <strain evidence="2">SH3</strain>
    </source>
</reference>
<dbReference type="AlphaFoldDB" id="F4Q296"/>
<evidence type="ECO:0000313" key="2">
    <source>
        <dbReference type="Proteomes" id="UP000007797"/>
    </source>
</evidence>
<organism evidence="1 2">
    <name type="scientific">Cavenderia fasciculata</name>
    <name type="common">Slime mold</name>
    <name type="synonym">Dictyostelium fasciculatum</name>
    <dbReference type="NCBI Taxonomy" id="261658"/>
    <lineage>
        <taxon>Eukaryota</taxon>
        <taxon>Amoebozoa</taxon>
        <taxon>Evosea</taxon>
        <taxon>Eumycetozoa</taxon>
        <taxon>Dictyostelia</taxon>
        <taxon>Acytosteliales</taxon>
        <taxon>Cavenderiaceae</taxon>
        <taxon>Cavenderia</taxon>
    </lineage>
</organism>
<dbReference type="EMBL" id="GL883020">
    <property type="protein sequence ID" value="EGG18116.1"/>
    <property type="molecule type" value="Genomic_DNA"/>
</dbReference>
<name>F4Q296_CACFS</name>
<accession>F4Q296</accession>
<sequence length="168" mass="20343">MENRYINLKEEFRIRYQQQQQQHLHSTQTTNLKNDYIRRYADLYNEIYRPLKEQDCPLGVDAETQKREIIDQARNAVYRLYCRFRDGTISREDMMECIQLIRGSANTTTELEYFESRPQPGSIAVNSKYNDPEYIRDKWIPKLIKKRDELNQQYPGIFGNWYINIDDQ</sequence>
<evidence type="ECO:0000313" key="1">
    <source>
        <dbReference type="EMBL" id="EGG18116.1"/>
    </source>
</evidence>
<gene>
    <name evidence="1" type="ORF">DFA_06783</name>
</gene>
<keyword evidence="2" id="KW-1185">Reference proteome</keyword>
<dbReference type="Proteomes" id="UP000007797">
    <property type="component" value="Unassembled WGS sequence"/>
</dbReference>
<protein>
    <submittedName>
        <fullName evidence="1">Uncharacterized protein</fullName>
    </submittedName>
</protein>
<dbReference type="GeneID" id="14870100"/>
<dbReference type="KEGG" id="dfa:DFA_06783"/>
<proteinExistence type="predicted"/>
<dbReference type="RefSeq" id="XP_004366157.1">
    <property type="nucleotide sequence ID" value="XM_004366100.1"/>
</dbReference>